<reference evidence="4 5" key="1">
    <citation type="submission" date="2016-05" db="EMBL/GenBank/DDBJ databases">
        <title>Draft genome sequence of a porcine commensal Rothia nasimurium.</title>
        <authorList>
            <person name="Gaiser R.A."/>
            <person name="Van Baarlen P."/>
            <person name="Wells J.M."/>
        </authorList>
    </citation>
    <scope>NUCLEOTIDE SEQUENCE [LARGE SCALE GENOMIC DNA]</scope>
    <source>
        <strain evidence="4 5">PT-32</strain>
    </source>
</reference>
<protein>
    <recommendedName>
        <fullName evidence="3">CobW C-terminal domain-containing protein</fullName>
    </recommendedName>
</protein>
<dbReference type="RefSeq" id="WP_180377800.1">
    <property type="nucleotide sequence ID" value="NZ_LXWF01000009.1"/>
</dbReference>
<feature type="domain" description="CobW C-terminal" evidence="3">
    <location>
        <begin position="251"/>
        <end position="342"/>
    </location>
</feature>
<evidence type="ECO:0000313" key="5">
    <source>
        <dbReference type="Proteomes" id="UP000192359"/>
    </source>
</evidence>
<evidence type="ECO:0000313" key="4">
    <source>
        <dbReference type="EMBL" id="ORC22577.1"/>
    </source>
</evidence>
<evidence type="ECO:0000256" key="2">
    <source>
        <dbReference type="ARBA" id="ARBA00023186"/>
    </source>
</evidence>
<evidence type="ECO:0000259" key="3">
    <source>
        <dbReference type="SMART" id="SM00833"/>
    </source>
</evidence>
<sequence length="361" mass="38843">MSLIAISSLSLLARRAALDMLSARYRQASIIQLDAEASPETGVTITSRTFSPASEGHPDRSPQVKTNIYPDQECTSCTTFSYLANHLSSDQETILALPVGVSLANVIGLTQKTAQFTIKSCALAIASQDLEDDLWSSHSLSSIGLVGSCSDERTPGEYLVTEMAHADTIISIHNSLTGSPESVERAEDLLSHLAPHAHLVTSSNPTFSCAQYRIQEVRQRLAPGQLGTCSQDVQQAAQGDKECSHHHGPNFTTAVLTSDTIIDTRALAQHLPSIVEGACRVRGHIWLTDHPNERVAIEGIGPTVWLQTCGRWEKGLPPKTIIVVTGDDLVPEQLQAILNLCALNTEALSQQLIESSSQPPG</sequence>
<gene>
    <name evidence="4" type="ORF">A7979_10780</name>
</gene>
<dbReference type="InterPro" id="IPR011629">
    <property type="entry name" value="CobW-like_C"/>
</dbReference>
<evidence type="ECO:0000256" key="1">
    <source>
        <dbReference type="ARBA" id="ARBA00022741"/>
    </source>
</evidence>
<dbReference type="Proteomes" id="UP000192359">
    <property type="component" value="Unassembled WGS sequence"/>
</dbReference>
<dbReference type="Gene3D" id="3.30.1220.10">
    <property type="entry name" value="CobW-like, C-terminal domain"/>
    <property type="match status" value="1"/>
</dbReference>
<dbReference type="GO" id="GO:0000166">
    <property type="term" value="F:nucleotide binding"/>
    <property type="evidence" value="ECO:0007669"/>
    <property type="project" value="UniProtKB-KW"/>
</dbReference>
<organism evidence="4 5">
    <name type="scientific">Rothia nasimurium</name>
    <dbReference type="NCBI Taxonomy" id="85336"/>
    <lineage>
        <taxon>Bacteria</taxon>
        <taxon>Bacillati</taxon>
        <taxon>Actinomycetota</taxon>
        <taxon>Actinomycetes</taxon>
        <taxon>Micrococcales</taxon>
        <taxon>Micrococcaceae</taxon>
        <taxon>Rothia</taxon>
    </lineage>
</organism>
<dbReference type="SUPFAM" id="SSF90002">
    <property type="entry name" value="Hypothetical protein YjiA, C-terminal domain"/>
    <property type="match status" value="1"/>
</dbReference>
<dbReference type="InterPro" id="IPR036627">
    <property type="entry name" value="CobW-likC_sf"/>
</dbReference>
<dbReference type="AlphaFoldDB" id="A0A1Y1RSH9"/>
<comment type="caution">
    <text evidence="4">The sequence shown here is derived from an EMBL/GenBank/DDBJ whole genome shotgun (WGS) entry which is preliminary data.</text>
</comment>
<keyword evidence="1" id="KW-0547">Nucleotide-binding</keyword>
<dbReference type="EMBL" id="LXWF01000009">
    <property type="protein sequence ID" value="ORC22577.1"/>
    <property type="molecule type" value="Genomic_DNA"/>
</dbReference>
<keyword evidence="2" id="KW-0143">Chaperone</keyword>
<dbReference type="SMART" id="SM00833">
    <property type="entry name" value="CobW_C"/>
    <property type="match status" value="1"/>
</dbReference>
<accession>A0A1Y1RSH9</accession>
<proteinExistence type="predicted"/>
<name>A0A1Y1RSH9_9MICC</name>
<dbReference type="Pfam" id="PF07683">
    <property type="entry name" value="CobW_C"/>
    <property type="match status" value="1"/>
</dbReference>
<keyword evidence="5" id="KW-1185">Reference proteome</keyword>